<gene>
    <name evidence="13 15" type="primary">gmk</name>
    <name evidence="15" type="ORF">AULFYP135_02317</name>
</gene>
<dbReference type="GO" id="GO:0004385">
    <property type="term" value="F:GMP kinase activity"/>
    <property type="evidence" value="ECO:0007669"/>
    <property type="project" value="UniProtKB-UniRule"/>
</dbReference>
<evidence type="ECO:0000256" key="9">
    <source>
        <dbReference type="ARBA" id="ARBA00022777"/>
    </source>
</evidence>
<evidence type="ECO:0000256" key="7">
    <source>
        <dbReference type="ARBA" id="ARBA00022679"/>
    </source>
</evidence>
<organism evidence="15">
    <name type="scientific">uncultured Anaerotruncus sp</name>
    <dbReference type="NCBI Taxonomy" id="905011"/>
    <lineage>
        <taxon>Bacteria</taxon>
        <taxon>Bacillati</taxon>
        <taxon>Bacillota</taxon>
        <taxon>Clostridia</taxon>
        <taxon>Eubacteriales</taxon>
        <taxon>Oscillospiraceae</taxon>
        <taxon>Anaerotruncus</taxon>
        <taxon>environmental samples</taxon>
    </lineage>
</organism>
<evidence type="ECO:0000256" key="6">
    <source>
        <dbReference type="ARBA" id="ARBA00022490"/>
    </source>
</evidence>
<evidence type="ECO:0000313" key="15">
    <source>
        <dbReference type="EMBL" id="VYT25749.1"/>
    </source>
</evidence>
<dbReference type="Pfam" id="PF00625">
    <property type="entry name" value="Guanylate_kin"/>
    <property type="match status" value="1"/>
</dbReference>
<dbReference type="InterPro" id="IPR008144">
    <property type="entry name" value="Guanylate_kin-like_dom"/>
</dbReference>
<evidence type="ECO:0000256" key="1">
    <source>
        <dbReference type="ARBA" id="ARBA00003531"/>
    </source>
</evidence>
<feature type="domain" description="Guanylate kinase-like" evidence="14">
    <location>
        <begin position="5"/>
        <end position="183"/>
    </location>
</feature>
<feature type="binding site" evidence="13">
    <location>
        <begin position="12"/>
        <end position="19"/>
    </location>
    <ligand>
        <name>ATP</name>
        <dbReference type="ChEBI" id="CHEBI:30616"/>
    </ligand>
</feature>
<keyword evidence="7 13" id="KW-0808">Transferase</keyword>
<keyword evidence="6 13" id="KW-0963">Cytoplasm</keyword>
<dbReference type="EMBL" id="CACRSL010000005">
    <property type="protein sequence ID" value="VYT25749.1"/>
    <property type="molecule type" value="Genomic_DNA"/>
</dbReference>
<evidence type="ECO:0000256" key="8">
    <source>
        <dbReference type="ARBA" id="ARBA00022741"/>
    </source>
</evidence>
<dbReference type="AlphaFoldDB" id="A0A6N2V5R2"/>
<name>A0A6N2V5R2_9FIRM</name>
<dbReference type="GO" id="GO:0005829">
    <property type="term" value="C:cytosol"/>
    <property type="evidence" value="ECO:0007669"/>
    <property type="project" value="TreeGrafter"/>
</dbReference>
<evidence type="ECO:0000256" key="5">
    <source>
        <dbReference type="ARBA" id="ARBA00016296"/>
    </source>
</evidence>
<proteinExistence type="inferred from homology"/>
<reference evidence="15" key="1">
    <citation type="submission" date="2019-11" db="EMBL/GenBank/DDBJ databases">
        <authorList>
            <person name="Feng L."/>
        </authorList>
    </citation>
    <scope>NUCLEOTIDE SEQUENCE</scope>
    <source>
        <strain evidence="15">AundefinedLFYP135</strain>
    </source>
</reference>
<dbReference type="InterPro" id="IPR008145">
    <property type="entry name" value="GK/Ca_channel_bsu"/>
</dbReference>
<evidence type="ECO:0000256" key="12">
    <source>
        <dbReference type="ARBA" id="ARBA00048594"/>
    </source>
</evidence>
<evidence type="ECO:0000259" key="14">
    <source>
        <dbReference type="PROSITE" id="PS50052"/>
    </source>
</evidence>
<dbReference type="NCBIfam" id="TIGR03263">
    <property type="entry name" value="guanyl_kin"/>
    <property type="match status" value="1"/>
</dbReference>
<evidence type="ECO:0000256" key="4">
    <source>
        <dbReference type="ARBA" id="ARBA00012961"/>
    </source>
</evidence>
<evidence type="ECO:0000256" key="3">
    <source>
        <dbReference type="ARBA" id="ARBA00005790"/>
    </source>
</evidence>
<dbReference type="PANTHER" id="PTHR23117">
    <property type="entry name" value="GUANYLATE KINASE-RELATED"/>
    <property type="match status" value="1"/>
</dbReference>
<comment type="subcellular location">
    <subcellularLocation>
        <location evidence="2 13">Cytoplasm</location>
    </subcellularLocation>
</comment>
<keyword evidence="8 13" id="KW-0547">Nucleotide-binding</keyword>
<evidence type="ECO:0000256" key="13">
    <source>
        <dbReference type="HAMAP-Rule" id="MF_00328"/>
    </source>
</evidence>
<dbReference type="PANTHER" id="PTHR23117:SF13">
    <property type="entry name" value="GUANYLATE KINASE"/>
    <property type="match status" value="1"/>
</dbReference>
<evidence type="ECO:0000256" key="2">
    <source>
        <dbReference type="ARBA" id="ARBA00004496"/>
    </source>
</evidence>
<sequence>MNKKGLLLVVSGPSGVGKGTLMKLLLEKNPNLRLSVSATTRSPRPGEVDGESYFFLTRPQFDALIAEDGFLEYAIYGDNCYGTPKKMVEDARAVGQDVILEIEVQGAMQIREKCPDAVLIFILPPSYEELKNRLIGRHTEPTEVVERRLATAKRELLRAGEYDYAVVNDQLETAAEQLLAVIEAAKCTANEMKEFIDEVNRHA</sequence>
<comment type="function">
    <text evidence="1 13">Essential for recycling GMP and indirectly, cGMP.</text>
</comment>
<dbReference type="EC" id="2.7.4.8" evidence="4 13"/>
<dbReference type="SUPFAM" id="SSF52540">
    <property type="entry name" value="P-loop containing nucleoside triphosphate hydrolases"/>
    <property type="match status" value="1"/>
</dbReference>
<dbReference type="InterPro" id="IPR020590">
    <property type="entry name" value="Guanylate_kinase_CS"/>
</dbReference>
<dbReference type="FunFam" id="3.30.63.10:FF:000002">
    <property type="entry name" value="Guanylate kinase 1"/>
    <property type="match status" value="1"/>
</dbReference>
<evidence type="ECO:0000256" key="11">
    <source>
        <dbReference type="ARBA" id="ARBA00030128"/>
    </source>
</evidence>
<dbReference type="FunFam" id="3.40.50.300:FF:000855">
    <property type="entry name" value="Guanylate kinase"/>
    <property type="match status" value="1"/>
</dbReference>
<dbReference type="Gene3D" id="3.40.50.300">
    <property type="entry name" value="P-loop containing nucleotide triphosphate hydrolases"/>
    <property type="match status" value="1"/>
</dbReference>
<dbReference type="CDD" id="cd00071">
    <property type="entry name" value="GMPK"/>
    <property type="match status" value="1"/>
</dbReference>
<dbReference type="InterPro" id="IPR027417">
    <property type="entry name" value="P-loop_NTPase"/>
</dbReference>
<comment type="similarity">
    <text evidence="3 13">Belongs to the guanylate kinase family.</text>
</comment>
<dbReference type="SMART" id="SM00072">
    <property type="entry name" value="GuKc"/>
    <property type="match status" value="1"/>
</dbReference>
<comment type="catalytic activity">
    <reaction evidence="12 13">
        <text>GMP + ATP = GDP + ADP</text>
        <dbReference type="Rhea" id="RHEA:20780"/>
        <dbReference type="ChEBI" id="CHEBI:30616"/>
        <dbReference type="ChEBI" id="CHEBI:58115"/>
        <dbReference type="ChEBI" id="CHEBI:58189"/>
        <dbReference type="ChEBI" id="CHEBI:456216"/>
        <dbReference type="EC" id="2.7.4.8"/>
    </reaction>
</comment>
<dbReference type="Gene3D" id="3.30.63.10">
    <property type="entry name" value="Guanylate Kinase phosphate binding domain"/>
    <property type="match status" value="1"/>
</dbReference>
<accession>A0A6N2V5R2</accession>
<dbReference type="HAMAP" id="MF_00328">
    <property type="entry name" value="Guanylate_kinase"/>
    <property type="match status" value="1"/>
</dbReference>
<dbReference type="GO" id="GO:0005524">
    <property type="term" value="F:ATP binding"/>
    <property type="evidence" value="ECO:0007669"/>
    <property type="project" value="UniProtKB-UniRule"/>
</dbReference>
<keyword evidence="9 13" id="KW-0418">Kinase</keyword>
<protein>
    <recommendedName>
        <fullName evidence="5 13">Guanylate kinase</fullName>
        <ecNumber evidence="4 13">2.7.4.8</ecNumber>
    </recommendedName>
    <alternativeName>
        <fullName evidence="11 13">GMP kinase</fullName>
    </alternativeName>
</protein>
<evidence type="ECO:0000256" key="10">
    <source>
        <dbReference type="ARBA" id="ARBA00022840"/>
    </source>
</evidence>
<dbReference type="PROSITE" id="PS00856">
    <property type="entry name" value="GUANYLATE_KINASE_1"/>
    <property type="match status" value="1"/>
</dbReference>
<dbReference type="PROSITE" id="PS50052">
    <property type="entry name" value="GUANYLATE_KINASE_2"/>
    <property type="match status" value="1"/>
</dbReference>
<keyword evidence="10 13" id="KW-0067">ATP-binding</keyword>
<dbReference type="InterPro" id="IPR017665">
    <property type="entry name" value="Guanylate_kinase"/>
</dbReference>